<dbReference type="GO" id="GO:0005634">
    <property type="term" value="C:nucleus"/>
    <property type="evidence" value="ECO:0007669"/>
    <property type="project" value="TreeGrafter"/>
</dbReference>
<dbReference type="AlphaFoldDB" id="K1RQL8"/>
<dbReference type="GO" id="GO:0005737">
    <property type="term" value="C:cytoplasm"/>
    <property type="evidence" value="ECO:0007669"/>
    <property type="project" value="TreeGrafter"/>
</dbReference>
<dbReference type="InterPro" id="IPR001436">
    <property type="entry name" value="Alpha-crystallin/sHSP_animal"/>
</dbReference>
<dbReference type="GO" id="GO:0042026">
    <property type="term" value="P:protein refolding"/>
    <property type="evidence" value="ECO:0007669"/>
    <property type="project" value="TreeGrafter"/>
</dbReference>
<feature type="compositionally biased region" description="Polar residues" evidence="1">
    <location>
        <begin position="7"/>
        <end position="16"/>
    </location>
</feature>
<dbReference type="HOGENOM" id="CLU_1220736_0_0_1"/>
<evidence type="ECO:0000313" key="3">
    <source>
        <dbReference type="EMBL" id="EKC36651.1"/>
    </source>
</evidence>
<gene>
    <name evidence="3" type="ORF">CGI_10011634</name>
</gene>
<dbReference type="InParanoid" id="K1RQL8"/>
<feature type="domain" description="SHSP" evidence="2">
    <location>
        <begin position="47"/>
        <end position="134"/>
    </location>
</feature>
<dbReference type="EMBL" id="JH817315">
    <property type="protein sequence ID" value="EKC36651.1"/>
    <property type="molecule type" value="Genomic_DNA"/>
</dbReference>
<dbReference type="PANTHER" id="PTHR45640">
    <property type="entry name" value="HEAT SHOCK PROTEIN HSP-12.2-RELATED"/>
    <property type="match status" value="1"/>
</dbReference>
<dbReference type="GO" id="GO:0009408">
    <property type="term" value="P:response to heat"/>
    <property type="evidence" value="ECO:0007669"/>
    <property type="project" value="TreeGrafter"/>
</dbReference>
<accession>K1RQL8</accession>
<proteinExistence type="predicted"/>
<dbReference type="InterPro" id="IPR008978">
    <property type="entry name" value="HSP20-like_chaperone"/>
</dbReference>
<dbReference type="PANTHER" id="PTHR45640:SF26">
    <property type="entry name" value="RE23625P"/>
    <property type="match status" value="1"/>
</dbReference>
<dbReference type="SUPFAM" id="SSF49764">
    <property type="entry name" value="HSP20-like chaperones"/>
    <property type="match status" value="2"/>
</dbReference>
<dbReference type="Gene3D" id="2.60.40.790">
    <property type="match status" value="2"/>
</dbReference>
<dbReference type="GO" id="GO:0051082">
    <property type="term" value="F:unfolded protein binding"/>
    <property type="evidence" value="ECO:0007669"/>
    <property type="project" value="TreeGrafter"/>
</dbReference>
<sequence length="227" mass="26237">MDYLPITYQNRDSGSPHNPMPMRDLLKSLLHEELSNNHVVKQEPLKWTQSFQLHHHFHPGEVKVFIKDGKLRLHAKHARGEDDENCDIRESKRSVTLPADIDRSRLHCYSHGHQLVVEAPFLAKSQNEGEEIAIEETDDETADDTSSCFRQDMDLSTFTLDHISVQRCGPDVIVRADHCLDEDGIKVSRSFHREFKIPPNVSSEKLRCRRNSKGMLIFWAPFQAEMK</sequence>
<reference evidence="3" key="1">
    <citation type="journal article" date="2012" name="Nature">
        <title>The oyster genome reveals stress adaptation and complexity of shell formation.</title>
        <authorList>
            <person name="Zhang G."/>
            <person name="Fang X."/>
            <person name="Guo X."/>
            <person name="Li L."/>
            <person name="Luo R."/>
            <person name="Xu F."/>
            <person name="Yang P."/>
            <person name="Zhang L."/>
            <person name="Wang X."/>
            <person name="Qi H."/>
            <person name="Xiong Z."/>
            <person name="Que H."/>
            <person name="Xie Y."/>
            <person name="Holland P.W."/>
            <person name="Paps J."/>
            <person name="Zhu Y."/>
            <person name="Wu F."/>
            <person name="Chen Y."/>
            <person name="Wang J."/>
            <person name="Peng C."/>
            <person name="Meng J."/>
            <person name="Yang L."/>
            <person name="Liu J."/>
            <person name="Wen B."/>
            <person name="Zhang N."/>
            <person name="Huang Z."/>
            <person name="Zhu Q."/>
            <person name="Feng Y."/>
            <person name="Mount A."/>
            <person name="Hedgecock D."/>
            <person name="Xu Z."/>
            <person name="Liu Y."/>
            <person name="Domazet-Loso T."/>
            <person name="Du Y."/>
            <person name="Sun X."/>
            <person name="Zhang S."/>
            <person name="Liu B."/>
            <person name="Cheng P."/>
            <person name="Jiang X."/>
            <person name="Li J."/>
            <person name="Fan D."/>
            <person name="Wang W."/>
            <person name="Fu W."/>
            <person name="Wang T."/>
            <person name="Wang B."/>
            <person name="Zhang J."/>
            <person name="Peng Z."/>
            <person name="Li Y."/>
            <person name="Li N."/>
            <person name="Wang J."/>
            <person name="Chen M."/>
            <person name="He Y."/>
            <person name="Tan F."/>
            <person name="Song X."/>
            <person name="Zheng Q."/>
            <person name="Huang R."/>
            <person name="Yang H."/>
            <person name="Du X."/>
            <person name="Chen L."/>
            <person name="Yang M."/>
            <person name="Gaffney P.M."/>
            <person name="Wang S."/>
            <person name="Luo L."/>
            <person name="She Z."/>
            <person name="Ming Y."/>
            <person name="Huang W."/>
            <person name="Zhang S."/>
            <person name="Huang B."/>
            <person name="Zhang Y."/>
            <person name="Qu T."/>
            <person name="Ni P."/>
            <person name="Miao G."/>
            <person name="Wang J."/>
            <person name="Wang Q."/>
            <person name="Steinberg C.E."/>
            <person name="Wang H."/>
            <person name="Li N."/>
            <person name="Qian L."/>
            <person name="Zhang G."/>
            <person name="Li Y."/>
            <person name="Yang H."/>
            <person name="Liu X."/>
            <person name="Wang J."/>
            <person name="Yin Y."/>
            <person name="Wang J."/>
        </authorList>
    </citation>
    <scope>NUCLEOTIDE SEQUENCE [LARGE SCALE GENOMIC DNA]</scope>
    <source>
        <strain evidence="3">05x7-T-G4-1.051#20</strain>
    </source>
</reference>
<organism evidence="3">
    <name type="scientific">Magallana gigas</name>
    <name type="common">Pacific oyster</name>
    <name type="synonym">Crassostrea gigas</name>
    <dbReference type="NCBI Taxonomy" id="29159"/>
    <lineage>
        <taxon>Eukaryota</taxon>
        <taxon>Metazoa</taxon>
        <taxon>Spiralia</taxon>
        <taxon>Lophotrochozoa</taxon>
        <taxon>Mollusca</taxon>
        <taxon>Bivalvia</taxon>
        <taxon>Autobranchia</taxon>
        <taxon>Pteriomorphia</taxon>
        <taxon>Ostreida</taxon>
        <taxon>Ostreoidea</taxon>
        <taxon>Ostreidae</taxon>
        <taxon>Magallana</taxon>
    </lineage>
</organism>
<evidence type="ECO:0000259" key="2">
    <source>
        <dbReference type="Pfam" id="PF00011"/>
    </source>
</evidence>
<evidence type="ECO:0000256" key="1">
    <source>
        <dbReference type="SAM" id="MobiDB-lite"/>
    </source>
</evidence>
<dbReference type="CDD" id="cd06526">
    <property type="entry name" value="metazoan_ACD"/>
    <property type="match status" value="2"/>
</dbReference>
<protein>
    <recommendedName>
        <fullName evidence="2">SHSP domain-containing protein</fullName>
    </recommendedName>
</protein>
<dbReference type="InterPro" id="IPR002068">
    <property type="entry name" value="A-crystallin/Hsp20_dom"/>
</dbReference>
<name>K1RQL8_MAGGI</name>
<dbReference type="Pfam" id="PF00011">
    <property type="entry name" value="HSP20"/>
    <property type="match status" value="1"/>
</dbReference>
<feature type="region of interest" description="Disordered" evidence="1">
    <location>
        <begin position="1"/>
        <end position="21"/>
    </location>
</feature>